<dbReference type="Proteomes" id="UP000183794">
    <property type="component" value="Unassembled WGS sequence"/>
</dbReference>
<accession>A0A1L0F0A1</accession>
<evidence type="ECO:0000313" key="4">
    <source>
        <dbReference type="Proteomes" id="UP000182660"/>
    </source>
</evidence>
<reference evidence="3 5" key="1">
    <citation type="submission" date="2016-11" db="EMBL/GenBank/DDBJ databases">
        <authorList>
            <person name="Jaros S."/>
            <person name="Januszkiewicz K."/>
            <person name="Wedrychowicz H."/>
        </authorList>
    </citation>
    <scope>NUCLEOTIDE SEQUENCE [LARGE SCALE GENOMIC DNA]</scope>
    <source>
        <strain evidence="3">NVI 5450</strain>
    </source>
</reference>
<proteinExistence type="predicted"/>
<dbReference type="EMBL" id="FPLJ01000084">
    <property type="protein sequence ID" value="SGY99462.1"/>
    <property type="molecule type" value="Genomic_DNA"/>
</dbReference>
<feature type="transmembrane region" description="Helical" evidence="1">
    <location>
        <begin position="12"/>
        <end position="30"/>
    </location>
</feature>
<name>A0A1L0F0A1_9GAMM</name>
<reference evidence="2 4" key="2">
    <citation type="submission" date="2016-11" db="EMBL/GenBank/DDBJ databases">
        <authorList>
            <person name="Klemetsen T."/>
        </authorList>
    </citation>
    <scope>NUCLEOTIDE SEQUENCE [LARGE SCALE GENOMIC DNA]</scope>
    <source>
        <strain evidence="2">MT 2528</strain>
    </source>
</reference>
<protein>
    <submittedName>
        <fullName evidence="3">Serine incorporator (Serinc)</fullName>
    </submittedName>
</protein>
<evidence type="ECO:0000313" key="2">
    <source>
        <dbReference type="EMBL" id="SGY99462.1"/>
    </source>
</evidence>
<keyword evidence="4" id="KW-1185">Reference proteome</keyword>
<organism evidence="3 5">
    <name type="scientific">Moritella viscosa</name>
    <dbReference type="NCBI Taxonomy" id="80854"/>
    <lineage>
        <taxon>Bacteria</taxon>
        <taxon>Pseudomonadati</taxon>
        <taxon>Pseudomonadota</taxon>
        <taxon>Gammaproteobacteria</taxon>
        <taxon>Alteromonadales</taxon>
        <taxon>Moritellaceae</taxon>
        <taxon>Moritella</taxon>
    </lineage>
</organism>
<dbReference type="Proteomes" id="UP000182660">
    <property type="component" value="Unassembled WGS sequence"/>
</dbReference>
<keyword evidence="1" id="KW-0472">Membrane</keyword>
<keyword evidence="1" id="KW-1133">Transmembrane helix</keyword>
<gene>
    <name evidence="2" type="ORF">MT2528_3851</name>
    <name evidence="3" type="ORF">NVI5450_4031</name>
</gene>
<sequence>MDDLSKVYKASFAASSFFFFCVGIVLDVISSTNLPNFYNEINKEE</sequence>
<evidence type="ECO:0000313" key="3">
    <source>
        <dbReference type="EMBL" id="SGZ14258.1"/>
    </source>
</evidence>
<dbReference type="EMBL" id="FPLD01000113">
    <property type="protein sequence ID" value="SGZ14258.1"/>
    <property type="molecule type" value="Genomic_DNA"/>
</dbReference>
<evidence type="ECO:0000256" key="1">
    <source>
        <dbReference type="SAM" id="Phobius"/>
    </source>
</evidence>
<evidence type="ECO:0000313" key="5">
    <source>
        <dbReference type="Proteomes" id="UP000183794"/>
    </source>
</evidence>
<dbReference type="AlphaFoldDB" id="A0A1L0F0A1"/>
<keyword evidence="1" id="KW-0812">Transmembrane</keyword>